<dbReference type="RefSeq" id="WP_012087912.1">
    <property type="nucleotide sequence ID" value="NC_009664.2"/>
</dbReference>
<dbReference type="GO" id="GO:0004126">
    <property type="term" value="F:cytidine deaminase activity"/>
    <property type="evidence" value="ECO:0007669"/>
    <property type="project" value="UniProtKB-ARBA"/>
</dbReference>
<dbReference type="HOGENOM" id="CLU_1173475_0_0_11"/>
<comment type="similarity">
    <text evidence="1">Belongs to the cytidine and deoxycytidylate deaminase family.</text>
</comment>
<evidence type="ECO:0000313" key="4">
    <source>
        <dbReference type="Proteomes" id="UP000001116"/>
    </source>
</evidence>
<reference evidence="4" key="1">
    <citation type="journal article" date="2008" name="PLoS ONE">
        <title>Survival in nuclear waste, extreme resistance, and potential applications gleaned from the genome sequence of Kineococcus radiotolerans SRS30216.</title>
        <authorList>
            <person name="Bagwell C.E."/>
            <person name="Bhat S."/>
            <person name="Hawkins G.M."/>
            <person name="Smith B.W."/>
            <person name="Biswas T."/>
            <person name="Hoover T.R."/>
            <person name="Saunders E."/>
            <person name="Han C.S."/>
            <person name="Tsodikov O.V."/>
            <person name="Shimkets L.J."/>
        </authorList>
    </citation>
    <scope>NUCLEOTIDE SEQUENCE [LARGE SCALE GENOMIC DNA]</scope>
    <source>
        <strain evidence="4">ATCC BAA-149 / DSM 14245 / SRS30216</strain>
    </source>
</reference>
<dbReference type="EMBL" id="CP000750">
    <property type="protein sequence ID" value="ABS03870.1"/>
    <property type="molecule type" value="Genomic_DNA"/>
</dbReference>
<dbReference type="InterPro" id="IPR015947">
    <property type="entry name" value="PUA-like_sf"/>
</dbReference>
<dbReference type="AlphaFoldDB" id="A6WAN1"/>
<dbReference type="PANTHER" id="PTHR11644">
    <property type="entry name" value="CYTIDINE DEAMINASE"/>
    <property type="match status" value="1"/>
</dbReference>
<dbReference type="Gene3D" id="3.40.140.10">
    <property type="entry name" value="Cytidine Deaminase, domain 2"/>
    <property type="match status" value="1"/>
</dbReference>
<dbReference type="eggNOG" id="COG0295">
    <property type="taxonomic scope" value="Bacteria"/>
</dbReference>
<name>A6WAN1_KINRD</name>
<protein>
    <submittedName>
        <fullName evidence="3">CMP/dCMP deaminase zinc-binding</fullName>
    </submittedName>
</protein>
<dbReference type="Pfam" id="PF04266">
    <property type="entry name" value="ASCH"/>
    <property type="match status" value="1"/>
</dbReference>
<dbReference type="GO" id="GO:0055086">
    <property type="term" value="P:nucleobase-containing small molecule metabolic process"/>
    <property type="evidence" value="ECO:0007669"/>
    <property type="project" value="UniProtKB-ARBA"/>
</dbReference>
<dbReference type="STRING" id="266940.Krad_2390"/>
<dbReference type="KEGG" id="kra:Krad_2390"/>
<dbReference type="InterPro" id="IPR050202">
    <property type="entry name" value="Cyt/Deoxycyt_deaminase"/>
</dbReference>
<proteinExistence type="inferred from homology"/>
<sequence>MITDPVGPDAVPALIDAAREHGDGNIHTVAAAVLDEHDRIHVGLNLYHFTGGPCAELVALATARTAGAQAPRLIVAVGDEGRGVLAPCGRDRQVLADYYPTISVVVPTPDRPQVVGAEELLPHTYRWQAQQVQRLRFRASHLPAVRDGSKRATLRLDDPVQVGPALLVFEPARTDTAGDLNAGDVDDEVTLAGRITSTTAKTVAEISDEEAREDGFADAASVLPGLRNYYPHLSSDDYVVLVRFDVDES</sequence>
<evidence type="ECO:0000259" key="2">
    <source>
        <dbReference type="PROSITE" id="PS51747"/>
    </source>
</evidence>
<dbReference type="SUPFAM" id="SSF53927">
    <property type="entry name" value="Cytidine deaminase-like"/>
    <property type="match status" value="1"/>
</dbReference>
<dbReference type="SUPFAM" id="SSF88697">
    <property type="entry name" value="PUA domain-like"/>
    <property type="match status" value="1"/>
</dbReference>
<dbReference type="GO" id="GO:0005829">
    <property type="term" value="C:cytosol"/>
    <property type="evidence" value="ECO:0007669"/>
    <property type="project" value="TreeGrafter"/>
</dbReference>
<dbReference type="GO" id="GO:0072527">
    <property type="term" value="P:pyrimidine-containing compound metabolic process"/>
    <property type="evidence" value="ECO:0007669"/>
    <property type="project" value="UniProtKB-ARBA"/>
</dbReference>
<keyword evidence="4" id="KW-1185">Reference proteome</keyword>
<dbReference type="PROSITE" id="PS51747">
    <property type="entry name" value="CYT_DCMP_DEAMINASES_2"/>
    <property type="match status" value="1"/>
</dbReference>
<dbReference type="CDD" id="cd01283">
    <property type="entry name" value="cytidine_deaminase"/>
    <property type="match status" value="1"/>
</dbReference>
<organism evidence="3 4">
    <name type="scientific">Kineococcus radiotolerans (strain ATCC BAA-149 / DSM 14245 / SRS30216)</name>
    <dbReference type="NCBI Taxonomy" id="266940"/>
    <lineage>
        <taxon>Bacteria</taxon>
        <taxon>Bacillati</taxon>
        <taxon>Actinomycetota</taxon>
        <taxon>Actinomycetes</taxon>
        <taxon>Kineosporiales</taxon>
        <taxon>Kineosporiaceae</taxon>
        <taxon>Kineococcus</taxon>
    </lineage>
</organism>
<dbReference type="InterPro" id="IPR002125">
    <property type="entry name" value="CMP_dCMP_dom"/>
</dbReference>
<dbReference type="GO" id="GO:0008270">
    <property type="term" value="F:zinc ion binding"/>
    <property type="evidence" value="ECO:0007669"/>
    <property type="project" value="TreeGrafter"/>
</dbReference>
<dbReference type="SMART" id="SM01022">
    <property type="entry name" value="ASCH"/>
    <property type="match status" value="1"/>
</dbReference>
<accession>A6WAN1</accession>
<dbReference type="InterPro" id="IPR007374">
    <property type="entry name" value="ASCH_domain"/>
</dbReference>
<dbReference type="InterPro" id="IPR016193">
    <property type="entry name" value="Cytidine_deaminase-like"/>
</dbReference>
<dbReference type="eggNOG" id="COG2411">
    <property type="taxonomic scope" value="Bacteria"/>
</dbReference>
<evidence type="ECO:0000256" key="1">
    <source>
        <dbReference type="ARBA" id="ARBA00006576"/>
    </source>
</evidence>
<gene>
    <name evidence="3" type="ordered locus">Krad_2390</name>
</gene>
<feature type="domain" description="CMP/dCMP-type deaminase" evidence="2">
    <location>
        <begin position="5"/>
        <end position="128"/>
    </location>
</feature>
<evidence type="ECO:0000313" key="3">
    <source>
        <dbReference type="EMBL" id="ABS03870.1"/>
    </source>
</evidence>
<dbReference type="Proteomes" id="UP000001116">
    <property type="component" value="Chromosome"/>
</dbReference>
<dbReference type="PANTHER" id="PTHR11644:SF2">
    <property type="entry name" value="CYTIDINE DEAMINASE"/>
    <property type="match status" value="1"/>
</dbReference>
<dbReference type="CDD" id="cd06552">
    <property type="entry name" value="ASCH_yqfb_like"/>
    <property type="match status" value="1"/>
</dbReference>